<sequence>MSAPAASLPGLVVFTPLPPTRSGIADYAAELLPELARALPVVAVVAARADVVALPGVEVIAVPDYEARADLRHWPHLHQVGNSLDHAHAFAAALRRPGIVTLHDPVLHHLVEALTLGRGNPAGYEAALVAEHGEAGRRVARLRQRGIFDPALRFLMPLHRQVLDRAHGVILHSRFAAGRVHRPGGQASGPPLRVVPHHLSPAVAALDGLRQAEARERLGLPPAGPVLLSLGHATPAKRIGVVLEAVARLADEFPDLLHVVAGAPDPALDLAGQIERLGLGARVRVTGWLTEAQFLLHARAADLLVNLRWPIAGESSGALARALGMGLPAVVDDAGPAAEYPDAAVAKLPPGPEPATRLAGLLAALLRDPAALAARGVAARAHLRRHCSLAGSAAAYLAALKAWGGGGTRSGPTTGSPYSGLRSYLNAKPL</sequence>
<comment type="caution">
    <text evidence="4">The sequence shown here is derived from an EMBL/GenBank/DDBJ whole genome shotgun (WGS) entry which is preliminary data.</text>
</comment>
<keyword evidence="1" id="KW-0328">Glycosyltransferase</keyword>
<dbReference type="PANTHER" id="PTHR12526:SF510">
    <property type="entry name" value="D-INOSITOL 3-PHOSPHATE GLYCOSYLTRANSFERASE"/>
    <property type="match status" value="1"/>
</dbReference>
<evidence type="ECO:0000313" key="5">
    <source>
        <dbReference type="Proteomes" id="UP001139311"/>
    </source>
</evidence>
<evidence type="ECO:0000256" key="1">
    <source>
        <dbReference type="ARBA" id="ARBA00022676"/>
    </source>
</evidence>
<protein>
    <submittedName>
        <fullName evidence="4">Glycosyltransferase</fullName>
    </submittedName>
</protein>
<dbReference type="PANTHER" id="PTHR12526">
    <property type="entry name" value="GLYCOSYLTRANSFERASE"/>
    <property type="match status" value="1"/>
</dbReference>
<name>A0A9X1IH94_9PROT</name>
<dbReference type="SUPFAM" id="SSF53756">
    <property type="entry name" value="UDP-Glycosyltransferase/glycogen phosphorylase"/>
    <property type="match status" value="1"/>
</dbReference>
<gene>
    <name evidence="4" type="ORF">LHA35_18060</name>
</gene>
<dbReference type="Gene3D" id="3.40.50.2000">
    <property type="entry name" value="Glycogen Phosphorylase B"/>
    <property type="match status" value="2"/>
</dbReference>
<dbReference type="EMBL" id="JAJAQI010000029">
    <property type="protein sequence ID" value="MCB4823638.1"/>
    <property type="molecule type" value="Genomic_DNA"/>
</dbReference>
<organism evidence="4 5">
    <name type="scientific">Roseicella aerolata</name>
    <dbReference type="NCBI Taxonomy" id="2883479"/>
    <lineage>
        <taxon>Bacteria</taxon>
        <taxon>Pseudomonadati</taxon>
        <taxon>Pseudomonadota</taxon>
        <taxon>Alphaproteobacteria</taxon>
        <taxon>Acetobacterales</taxon>
        <taxon>Roseomonadaceae</taxon>
        <taxon>Roseicella</taxon>
    </lineage>
</organism>
<reference evidence="4" key="1">
    <citation type="submission" date="2021-10" db="EMBL/GenBank/DDBJ databases">
        <title>Roseicella aerolatum sp. nov., isolated from aerosols of e-waste dismantling site.</title>
        <authorList>
            <person name="Qin T."/>
        </authorList>
    </citation>
    <scope>NUCLEOTIDE SEQUENCE</scope>
    <source>
        <strain evidence="4">GB24</strain>
    </source>
</reference>
<dbReference type="Proteomes" id="UP001139311">
    <property type="component" value="Unassembled WGS sequence"/>
</dbReference>
<evidence type="ECO:0000313" key="4">
    <source>
        <dbReference type="EMBL" id="MCB4823638.1"/>
    </source>
</evidence>
<accession>A0A9X1IH94</accession>
<dbReference type="RefSeq" id="WP_226610597.1">
    <property type="nucleotide sequence ID" value="NZ_JAJAQI010000029.1"/>
</dbReference>
<proteinExistence type="predicted"/>
<dbReference type="InterPro" id="IPR001296">
    <property type="entry name" value="Glyco_trans_1"/>
</dbReference>
<dbReference type="GO" id="GO:0016757">
    <property type="term" value="F:glycosyltransferase activity"/>
    <property type="evidence" value="ECO:0007669"/>
    <property type="project" value="UniProtKB-KW"/>
</dbReference>
<evidence type="ECO:0000259" key="3">
    <source>
        <dbReference type="Pfam" id="PF00534"/>
    </source>
</evidence>
<feature type="domain" description="Glycosyl transferase family 1" evidence="3">
    <location>
        <begin position="212"/>
        <end position="375"/>
    </location>
</feature>
<dbReference type="AlphaFoldDB" id="A0A9X1IH94"/>
<keyword evidence="2" id="KW-0808">Transferase</keyword>
<dbReference type="Pfam" id="PF00534">
    <property type="entry name" value="Glycos_transf_1"/>
    <property type="match status" value="1"/>
</dbReference>
<evidence type="ECO:0000256" key="2">
    <source>
        <dbReference type="ARBA" id="ARBA00022679"/>
    </source>
</evidence>
<keyword evidence="5" id="KW-1185">Reference proteome</keyword>